<feature type="chain" id="PRO_5004734682" evidence="6">
    <location>
        <begin position="28"/>
        <end position="2896"/>
    </location>
</feature>
<evidence type="ECO:0000313" key="9">
    <source>
        <dbReference type="EMBL" id="JAB71382.1"/>
    </source>
</evidence>
<dbReference type="PROSITE" id="PS50068">
    <property type="entry name" value="LDLRA_2"/>
    <property type="match status" value="5"/>
</dbReference>
<keyword evidence="5" id="KW-1133">Transmembrane helix</keyword>
<dbReference type="InterPro" id="IPR036055">
    <property type="entry name" value="LDL_receptor-like_sf"/>
</dbReference>
<feature type="disulfide bond" evidence="3">
    <location>
        <begin position="1558"/>
        <end position="1573"/>
    </location>
</feature>
<keyword evidence="5" id="KW-0472">Membrane</keyword>
<evidence type="ECO:0000256" key="2">
    <source>
        <dbReference type="PROSITE-ProRule" id="PRU00076"/>
    </source>
</evidence>
<organism evidence="9">
    <name type="scientific">Ixodes ricinus</name>
    <name type="common">Common tick</name>
    <name type="synonym">Acarus ricinus</name>
    <dbReference type="NCBI Taxonomy" id="34613"/>
    <lineage>
        <taxon>Eukaryota</taxon>
        <taxon>Metazoa</taxon>
        <taxon>Ecdysozoa</taxon>
        <taxon>Arthropoda</taxon>
        <taxon>Chelicerata</taxon>
        <taxon>Arachnida</taxon>
        <taxon>Acari</taxon>
        <taxon>Parasitiformes</taxon>
        <taxon>Ixodida</taxon>
        <taxon>Ixodoidea</taxon>
        <taxon>Ixodidae</taxon>
        <taxon>Ixodinae</taxon>
        <taxon>Ixodes</taxon>
    </lineage>
</organism>
<dbReference type="SUPFAM" id="SSF57196">
    <property type="entry name" value="EGF/Laminin"/>
    <property type="match status" value="1"/>
</dbReference>
<feature type="signal peptide" evidence="6">
    <location>
        <begin position="1"/>
        <end position="27"/>
    </location>
</feature>
<feature type="domain" description="MAM" evidence="8">
    <location>
        <begin position="1384"/>
        <end position="1533"/>
    </location>
</feature>
<keyword evidence="2" id="KW-0245">EGF-like domain</keyword>
<feature type="disulfide bond" evidence="2">
    <location>
        <begin position="2800"/>
        <end position="2817"/>
    </location>
</feature>
<feature type="domain" description="MAM" evidence="8">
    <location>
        <begin position="2494"/>
        <end position="2655"/>
    </location>
</feature>
<feature type="compositionally biased region" description="Low complexity" evidence="4">
    <location>
        <begin position="2671"/>
        <end position="2697"/>
    </location>
</feature>
<feature type="disulfide bond" evidence="3">
    <location>
        <begin position="2777"/>
        <end position="2792"/>
    </location>
</feature>
<dbReference type="PANTHER" id="PTHR23282">
    <property type="entry name" value="APICAL ENDOSOMAL GLYCOPROTEIN PRECURSOR"/>
    <property type="match status" value="1"/>
</dbReference>
<accession>V5H9L0</accession>
<dbReference type="PROSITE" id="PS50026">
    <property type="entry name" value="EGF_3"/>
    <property type="match status" value="1"/>
</dbReference>
<feature type="domain" description="EGF-like" evidence="7">
    <location>
        <begin position="2793"/>
        <end position="2829"/>
    </location>
</feature>
<feature type="domain" description="MAM" evidence="8">
    <location>
        <begin position="180"/>
        <end position="349"/>
    </location>
</feature>
<keyword evidence="1 2" id="KW-1015">Disulfide bond</keyword>
<dbReference type="InterPro" id="IPR013320">
    <property type="entry name" value="ConA-like_dom_sf"/>
</dbReference>
<dbReference type="PROSITE" id="PS50060">
    <property type="entry name" value="MAM_2"/>
    <property type="match status" value="14"/>
</dbReference>
<dbReference type="Pfam" id="PF00057">
    <property type="entry name" value="Ldl_recept_a"/>
    <property type="match status" value="4"/>
</dbReference>
<feature type="domain" description="MAM" evidence="8">
    <location>
        <begin position="717"/>
        <end position="875"/>
    </location>
</feature>
<evidence type="ECO:0000256" key="4">
    <source>
        <dbReference type="SAM" id="MobiDB-lite"/>
    </source>
</evidence>
<evidence type="ECO:0000259" key="7">
    <source>
        <dbReference type="PROSITE" id="PS50026"/>
    </source>
</evidence>
<dbReference type="Gene3D" id="4.10.400.10">
    <property type="entry name" value="Low-density Lipoprotein Receptor"/>
    <property type="match status" value="4"/>
</dbReference>
<feature type="domain" description="MAM" evidence="8">
    <location>
        <begin position="541"/>
        <end position="711"/>
    </location>
</feature>
<sequence>MSAKTVNRLFFAAGVILQCLTFGTTETCDFENGLCEGYKTNCSRQACFKVARVSDLDVGPSVDQRPGTESGSVAYASGEGIARLRLSFEAPFCFSGWYHLTGVKRPRVLFRCTGLFSQTFHLSSEAFVGIWHRVVYPETRTGLVNVSISTSVKSAKGSNFLALDDISFQPGPCPSAAKDGSCDFDWDDACGYSVGNGTNLWRLNHWKRSESAPAWLTNKDVTVGFGGGFATFVAPVGTESKGLLSSPQLKGHTGRQCLRFYYYVSKSAKGGVEAVPHGLQVLITENAGSRRRIWGLSDDALFHDQWSPAQASFEGPSSFRLDFECHVGAGSYGGLYCGLDYVRLTECARSEDTSNQDCDFEGGFCSWVNLGGSNDGYGLWTRGGGATKTTLPKPSKDHTLGTSAGSYLFYSSFEEIKGATARLVSEAILSKGRATNCLEFRYIVAGDRDAKLRVKATSLVNDVKDTKNHQLLWEAEAGEFDTWLLGRVALSDKSRVIFEAVTGSGNPPGYIALDDLRVSINDSCETFPKTDQETKAVDHLLDCHFQDQSLCKWSFDPRDSSVVWRFGSRSLPETNIGPTPLPAETPGTFIFTNRAMIVKNRGSLYLTSPMVPRQAQPICATLRYHFFGGLGAYIRVSLLTDRGDRTPGSVKTTPFIYHMDRVLVDRWFTVRRTLDMKSKSNEIKVQIGSNEERPSEMAFGPMEFTSGACQVDTDSLGWCDFEYDTCGWTLSDPSSGWRRQSNGEKFVHSHTRSGPPDSNSFLELQRGRATNDSMVTSPWFQGRSEPYCLRFWYRRDNLSLGKIVVELDSAGGGQRVVVWKQPPYPKNDWMLALVPIAHLEEFKVVFRVNVGAGEGYPLSSFGIDDVQLDPEPCRPLFECDFEEDFCGYVNNFTRRGVQWLVGTGRVAMPKLPPKIPPPHNPSAEASGDESKSWRRFAYVDLTVPTGRPSGWMLPAGAEKADLVSPVFQVGDKGDTLRLTYFRSGPDIVSMELRQVEYKDESGVPSTLQAVQLPAGEAWQATQLKLNPSQQSQIIIALTRGKGTNGIAAVGVISAGEPADVIAEEASLSCDFENGTFCGWDASLGDIHFKLNEPANKNPPFPKSDHTLRSYRGRFIYAEHLGAKYATARLKSPEISTDVRNEFCVSLWHTALPKTNGFISLNDSVWSYPLLRDRSSTTHHWAHDLVQMKLPENVDRFTIDTHIISGLIALDDLVLTPGQCPMRNKCTFEILSPCRFNTEYVSPRLWYIGRSRVLNIPDHTMQDSTGHFLYVNTTVVDPAHPESRVFLEHRDPSPATCVTFWWKGIGKPSDLNVYVHRKETVLRDPVLSVYTRPTPYWWNPRSVTVSSKTKWQLVFEAVSSPYSTEDSGVMVDDVEFTDGECPPENYCTFEEDVCVPWVDVKLNSSTANLGWEVERAGSFERLSSDHTLGTEEGYYLLFRGTGNVMDSAVLELRERRFQCASFWYFISKSSSGCRIEVSDNVLRNATQGWKHFTSNLSWSWGLQFGVTIRAYSGTDDTAFVAIDDIRVDERQCSELDTVITDDFVCSIITEETVPMDKVCNFVKDCSNGVDETDCGSCDFRCTPCGWDLGRLGDKGRPSWQRRRVGEIPGSPKLNHDDTTNGFYMILAGEKESKQVVGRAIASAPIIRNTYFLCMFTFWYNYANSSTYVDLELETKGYKMNVWTLRALAPLPSQRIWKLGEVVLGRYPGEVRLHFSGYHYPANVGHFAIDEIKYANCGLPPPNPSSCEEDFKCANGACIFHLDVCNYVDNCGDGSDEHNCGDYNLGCNFDSSFCDWKPIVPKGGALDTPVWIRIRPGRTLRSSPTRDHTTGLKEGRFLILRSSDTAVQSEIAGPILQANDTCAITFFYTIYNGTSSRLILGVRHTIGGPLTEVWSTGKHDSSFDFTKHFQYLREERPFQVFFKGVHGATDETSYIAIDDVSFTSGCRPYHDTLPSAPPTPAPTDLPTCPRGQFACATSRQCIPQRQVCDFKQHCPDGSDERNCGACDFSTDLCGLTTDNPDAKYTWNRISAKDVSKKPAGNYGLPKTDSTNDPDGFYCAFRHTNRDAPEEGPNALLTPPLGLVAHPCTVSFYAFLMHANVSLWFGVQKTTMSGLVYRKRFALLRGRESNGTWIKVSVKVGNWNPGVRFYFLSDQKHASVDGIEYRDCHPDTRSETYEEELRVSCSFERDDECGWFPENEATELDWVKFAGGILSRRWQPPYLDVGHSGPYMYITNHGTEEERGHLVSKRLGASGPTGRCFSFWYSMRHPNSGRLSLLSRSEDNSTELLWTRSGPQGRAWLRGYADAHSDSYTHFVLEAVLPGSTPAVIAVDHIDVRGGECKSKVVCDFEYNLCGWTLHDWEINRGNTIPKPSTDHTTETGSGNYARLTKSYGRLVSPEVRVSPSAGRCVKFWYYLSGGDSEQLNVSRVTDFQREEPIWSVLASQAPSMTWVSGSVNLLGHQGPLAVLFTGTTSGDHDTAVAVDDIQIHEESCLPAGSCQFEEDFCNWGNSANHSGAMQWYRNSGATMTPGGPSVDHTRNTEGGIYLLLDSQDLSVLQNGYLDSELLSYGPDACFRMFYHMAQGSDAKIDLWVKDLSKVIVHKQTVSASEKGGWTLFQQDMKNLPSIYRIRISGHPGKLRKSDVAIDDIEVFAGKCSDGPLPTSDVPATESAHPTESTPRTLTPPETSPPSETTTAEPPTMGSSTASVETVTPPTARCGPGEFDCRDDKHCVPLGLLCDGVRDCPNGLDEKCGGRNQCEKTLAFCPTGSPDWCINRNFLCDGHNDCSDGSDETVCGSCPASFCLNGGHCNVLAAGERPTCTCPDTASGERCELVAGSSAELQIHSSAATAWAIAVPVVLILVGVVIIGFLYHKRRKTLLSAPVFLNNPSYDAASDEARI</sequence>
<keyword evidence="5" id="KW-0812">Transmembrane</keyword>
<evidence type="ECO:0000256" key="1">
    <source>
        <dbReference type="ARBA" id="ARBA00023157"/>
    </source>
</evidence>
<feature type="domain" description="MAM" evidence="8">
    <location>
        <begin position="2002"/>
        <end position="2167"/>
    </location>
</feature>
<feature type="disulfide bond" evidence="2">
    <location>
        <begin position="2819"/>
        <end position="2828"/>
    </location>
</feature>
<feature type="domain" description="MAM" evidence="8">
    <location>
        <begin position="877"/>
        <end position="1071"/>
    </location>
</feature>
<dbReference type="InterPro" id="IPR023415">
    <property type="entry name" value="LDLR_class-A_CS"/>
</dbReference>
<evidence type="ECO:0000256" key="3">
    <source>
        <dbReference type="PROSITE-ProRule" id="PRU00124"/>
    </source>
</evidence>
<name>V5H9L0_IXORI</name>
<feature type="disulfide bond" evidence="3">
    <location>
        <begin position="1763"/>
        <end position="1778"/>
    </location>
</feature>
<dbReference type="PROSITE" id="PS01209">
    <property type="entry name" value="LDLRA_1"/>
    <property type="match status" value="2"/>
</dbReference>
<dbReference type="PROSITE" id="PS00022">
    <property type="entry name" value="EGF_1"/>
    <property type="match status" value="1"/>
</dbReference>
<evidence type="ECO:0000259" key="8">
    <source>
        <dbReference type="PROSITE" id="PS50060"/>
    </source>
</evidence>
<dbReference type="CDD" id="cd06263">
    <property type="entry name" value="MAM"/>
    <property type="match status" value="6"/>
</dbReference>
<proteinExistence type="evidence at transcript level"/>
<dbReference type="InterPro" id="IPR000742">
    <property type="entry name" value="EGF"/>
</dbReference>
<dbReference type="CDD" id="cd00112">
    <property type="entry name" value="LDLa"/>
    <property type="match status" value="4"/>
</dbReference>
<feature type="domain" description="MAM" evidence="8">
    <location>
        <begin position="1067"/>
        <end position="1221"/>
    </location>
</feature>
<dbReference type="SUPFAM" id="SSF49899">
    <property type="entry name" value="Concanavalin A-like lectins/glucanases"/>
    <property type="match status" value="15"/>
</dbReference>
<reference evidence="9" key="1">
    <citation type="journal article" date="2015" name="Sci. Rep.">
        <title>Tissue- and time-dependent transcription in Ixodes ricinus salivary glands and midguts when blood feeding on the vertebrate host.</title>
        <authorList>
            <person name="Kotsyfakis M."/>
            <person name="Schwarz A."/>
            <person name="Erhart J."/>
            <person name="Ribeiro J.M."/>
        </authorList>
    </citation>
    <scope>NUCLEOTIDE SEQUENCE</scope>
    <source>
        <tissue evidence="9">Salivary gland and midgut</tissue>
    </source>
</reference>
<dbReference type="GO" id="GO:0016020">
    <property type="term" value="C:membrane"/>
    <property type="evidence" value="ECO:0007669"/>
    <property type="project" value="InterPro"/>
</dbReference>
<feature type="transmembrane region" description="Helical" evidence="5">
    <location>
        <begin position="2847"/>
        <end position="2868"/>
    </location>
</feature>
<dbReference type="SUPFAM" id="SSF57424">
    <property type="entry name" value="LDL receptor-like module"/>
    <property type="match status" value="4"/>
</dbReference>
<dbReference type="InterPro" id="IPR000998">
    <property type="entry name" value="MAM_dom"/>
</dbReference>
<feature type="domain" description="MAM" evidence="8">
    <location>
        <begin position="1574"/>
        <end position="1737"/>
    </location>
</feature>
<dbReference type="SMART" id="SM00137">
    <property type="entry name" value="MAM"/>
    <property type="match status" value="10"/>
</dbReference>
<feature type="compositionally biased region" description="Polar residues" evidence="4">
    <location>
        <begin position="2698"/>
        <end position="2710"/>
    </location>
</feature>
<feature type="disulfide bond" evidence="3">
    <location>
        <begin position="1986"/>
        <end position="2001"/>
    </location>
</feature>
<dbReference type="Pfam" id="PF00629">
    <property type="entry name" value="MAM"/>
    <property type="match status" value="14"/>
</dbReference>
<protein>
    <submittedName>
        <fullName evidence="9">Putative mam domain protein</fullName>
    </submittedName>
</protein>
<feature type="disulfide bond" evidence="3">
    <location>
        <begin position="1751"/>
        <end position="1769"/>
    </location>
</feature>
<feature type="domain" description="MAM" evidence="8">
    <location>
        <begin position="2342"/>
        <end position="2492"/>
    </location>
</feature>
<feature type="domain" description="MAM" evidence="8">
    <location>
        <begin position="2180"/>
        <end position="2340"/>
    </location>
</feature>
<comment type="caution">
    <text evidence="2">Lacks conserved residue(s) required for the propagation of feature annotation.</text>
</comment>
<dbReference type="InterPro" id="IPR002172">
    <property type="entry name" value="LDrepeatLR_classA_rpt"/>
</dbReference>
<feature type="region of interest" description="Disordered" evidence="4">
    <location>
        <begin position="2655"/>
        <end position="2711"/>
    </location>
</feature>
<dbReference type="InterPro" id="IPR051560">
    <property type="entry name" value="MAM_domain-containing"/>
</dbReference>
<evidence type="ECO:0000256" key="6">
    <source>
        <dbReference type="SAM" id="SignalP"/>
    </source>
</evidence>
<dbReference type="SMART" id="SM00192">
    <property type="entry name" value="LDLa"/>
    <property type="match status" value="5"/>
</dbReference>
<dbReference type="PANTHER" id="PTHR23282:SF101">
    <property type="entry name" value="MAM DOMAIN-CONTAINING PROTEIN"/>
    <property type="match status" value="1"/>
</dbReference>
<keyword evidence="6" id="KW-0732">Signal</keyword>
<evidence type="ECO:0000256" key="5">
    <source>
        <dbReference type="SAM" id="Phobius"/>
    </source>
</evidence>
<dbReference type="PROSITE" id="PS00740">
    <property type="entry name" value="MAM_1"/>
    <property type="match status" value="1"/>
</dbReference>
<dbReference type="Gene3D" id="2.10.25.10">
    <property type="entry name" value="Laminin"/>
    <property type="match status" value="1"/>
</dbReference>
<dbReference type="EMBL" id="GANP01013086">
    <property type="protein sequence ID" value="JAB71382.1"/>
    <property type="molecule type" value="mRNA"/>
</dbReference>
<feature type="domain" description="MAM" evidence="8">
    <location>
        <begin position="1223"/>
        <end position="1382"/>
    </location>
</feature>
<feature type="domain" description="MAM" evidence="8">
    <location>
        <begin position="1783"/>
        <end position="1946"/>
    </location>
</feature>
<feature type="domain" description="MAM" evidence="8">
    <location>
        <begin position="356"/>
        <end position="526"/>
    </location>
</feature>
<dbReference type="PRINTS" id="PR00261">
    <property type="entry name" value="LDLRECEPTOR"/>
</dbReference>
<dbReference type="Gene3D" id="2.60.120.200">
    <property type="match status" value="15"/>
</dbReference>